<feature type="domain" description="ChlI/MoxR AAA lid" evidence="5">
    <location>
        <begin position="275"/>
        <end position="345"/>
    </location>
</feature>
<proteinExistence type="inferred from homology"/>
<dbReference type="GO" id="GO:0005524">
    <property type="term" value="F:ATP binding"/>
    <property type="evidence" value="ECO:0007669"/>
    <property type="project" value="UniProtKB-KW"/>
</dbReference>
<dbReference type="PANTHER" id="PTHR42759">
    <property type="entry name" value="MOXR FAMILY PROTEIN"/>
    <property type="match status" value="1"/>
</dbReference>
<keyword evidence="2" id="KW-0067">ATP-binding</keyword>
<reference evidence="6 7" key="1">
    <citation type="submission" date="2019-02" db="EMBL/GenBank/DDBJ databases">
        <title>Deep-cultivation of Planctomycetes and their phenomic and genomic characterization uncovers novel biology.</title>
        <authorList>
            <person name="Wiegand S."/>
            <person name="Jogler M."/>
            <person name="Boedeker C."/>
            <person name="Pinto D."/>
            <person name="Vollmers J."/>
            <person name="Rivas-Marin E."/>
            <person name="Kohn T."/>
            <person name="Peeters S.H."/>
            <person name="Heuer A."/>
            <person name="Rast P."/>
            <person name="Oberbeckmann S."/>
            <person name="Bunk B."/>
            <person name="Jeske O."/>
            <person name="Meyerdierks A."/>
            <person name="Storesund J.E."/>
            <person name="Kallscheuer N."/>
            <person name="Luecker S."/>
            <person name="Lage O.M."/>
            <person name="Pohl T."/>
            <person name="Merkel B.J."/>
            <person name="Hornburger P."/>
            <person name="Mueller R.-W."/>
            <person name="Bruemmer F."/>
            <person name="Labrenz M."/>
            <person name="Spormann A.M."/>
            <person name="Op den Camp H."/>
            <person name="Overmann J."/>
            <person name="Amann R."/>
            <person name="Jetten M.S.M."/>
            <person name="Mascher T."/>
            <person name="Medema M.H."/>
            <person name="Devos D.P."/>
            <person name="Kaster A.-K."/>
            <person name="Ovreas L."/>
            <person name="Rohde M."/>
            <person name="Galperin M.Y."/>
            <person name="Jogler C."/>
        </authorList>
    </citation>
    <scope>NUCLEOTIDE SEQUENCE [LARGE SCALE GENOMIC DNA]</scope>
    <source>
        <strain evidence="6 7">FF011L</strain>
    </source>
</reference>
<evidence type="ECO:0000259" key="4">
    <source>
        <dbReference type="Pfam" id="PF07726"/>
    </source>
</evidence>
<accession>A0A517MMQ0</accession>
<evidence type="ECO:0000256" key="3">
    <source>
        <dbReference type="ARBA" id="ARBA00061607"/>
    </source>
</evidence>
<keyword evidence="7" id="KW-1185">Reference proteome</keyword>
<dbReference type="InterPro" id="IPR050764">
    <property type="entry name" value="CbbQ/NirQ/NorQ/GpvN"/>
</dbReference>
<dbReference type="RefSeq" id="WP_218932835.1">
    <property type="nucleotide sequence ID" value="NZ_CP036262.1"/>
</dbReference>
<dbReference type="InterPro" id="IPR041628">
    <property type="entry name" value="ChlI/MoxR_AAA_lid"/>
</dbReference>
<dbReference type="SUPFAM" id="SSF52540">
    <property type="entry name" value="P-loop containing nucleoside triphosphate hydrolases"/>
    <property type="match status" value="1"/>
</dbReference>
<protein>
    <submittedName>
        <fullName evidence="6">ATPase RavA</fullName>
    </submittedName>
</protein>
<dbReference type="Gene3D" id="3.40.50.300">
    <property type="entry name" value="P-loop containing nucleotide triphosphate hydrolases"/>
    <property type="match status" value="1"/>
</dbReference>
<dbReference type="InterPro" id="IPR011703">
    <property type="entry name" value="ATPase_AAA-3"/>
</dbReference>
<dbReference type="Proteomes" id="UP000320672">
    <property type="component" value="Chromosome"/>
</dbReference>
<dbReference type="Pfam" id="PF17863">
    <property type="entry name" value="AAA_lid_2"/>
    <property type="match status" value="1"/>
</dbReference>
<evidence type="ECO:0000256" key="1">
    <source>
        <dbReference type="ARBA" id="ARBA00022741"/>
    </source>
</evidence>
<dbReference type="PANTHER" id="PTHR42759:SF1">
    <property type="entry name" value="MAGNESIUM-CHELATASE SUBUNIT CHLD"/>
    <property type="match status" value="1"/>
</dbReference>
<evidence type="ECO:0000313" key="7">
    <source>
        <dbReference type="Proteomes" id="UP000320672"/>
    </source>
</evidence>
<feature type="domain" description="ATPase AAA-3" evidence="4">
    <location>
        <begin position="59"/>
        <end position="193"/>
    </location>
</feature>
<dbReference type="FunFam" id="3.40.50.300:FF:000640">
    <property type="entry name" value="MoxR family ATPase"/>
    <property type="match status" value="1"/>
</dbReference>
<sequence length="373" mass="41128">MNANPTSTDSVASLAADDASRLVRLGEIKRLMTEQLHRRIVGQEEVIEQVLIALFSGGHCLLVGVPGLAKTLLVHSLSEVLQLQFSRIQFTPDLMPADITGTEVMQEDRASGERHFRFIEGPVFANIVLADEINRTPPKTQAALLEAMQEKQVTAAGQRHALPNPFFVLATQNPIEQEGTYPLPEAQLDRFMFDIRIRHMSEDDELAVVMRTTGDGQESIQPVLNADELVELIQTVRRVPVAASVARYATRLARLSRPADTSAADGGTKTLPVSQRVDQFVQWGAGPRGSQYLVLGAKAKAALDGRMMVEREDIRSIAKPVLRHRMRLNFAARAEGLSADALIDELLDAIDQQEKSDLHGSELEKVFRSADAR</sequence>
<evidence type="ECO:0000259" key="5">
    <source>
        <dbReference type="Pfam" id="PF17863"/>
    </source>
</evidence>
<dbReference type="PIRSF" id="PIRSF002849">
    <property type="entry name" value="AAA_ATPase_chaperone_MoxR_prd"/>
    <property type="match status" value="1"/>
</dbReference>
<dbReference type="Gene3D" id="1.10.8.80">
    <property type="entry name" value="Magnesium chelatase subunit I, C-Terminal domain"/>
    <property type="match status" value="1"/>
</dbReference>
<name>A0A517MMQ0_9BACT</name>
<evidence type="ECO:0000313" key="6">
    <source>
        <dbReference type="EMBL" id="QDS96152.1"/>
    </source>
</evidence>
<dbReference type="Pfam" id="PF07726">
    <property type="entry name" value="AAA_3"/>
    <property type="match status" value="1"/>
</dbReference>
<evidence type="ECO:0000256" key="2">
    <source>
        <dbReference type="ARBA" id="ARBA00022840"/>
    </source>
</evidence>
<organism evidence="6 7">
    <name type="scientific">Roseimaritima multifibrata</name>
    <dbReference type="NCBI Taxonomy" id="1930274"/>
    <lineage>
        <taxon>Bacteria</taxon>
        <taxon>Pseudomonadati</taxon>
        <taxon>Planctomycetota</taxon>
        <taxon>Planctomycetia</taxon>
        <taxon>Pirellulales</taxon>
        <taxon>Pirellulaceae</taxon>
        <taxon>Roseimaritima</taxon>
    </lineage>
</organism>
<dbReference type="CDD" id="cd00009">
    <property type="entry name" value="AAA"/>
    <property type="match status" value="1"/>
</dbReference>
<dbReference type="InterPro" id="IPR027417">
    <property type="entry name" value="P-loop_NTPase"/>
</dbReference>
<dbReference type="GO" id="GO:0016887">
    <property type="term" value="F:ATP hydrolysis activity"/>
    <property type="evidence" value="ECO:0007669"/>
    <property type="project" value="InterPro"/>
</dbReference>
<keyword evidence="1" id="KW-0547">Nucleotide-binding</keyword>
<dbReference type="KEGG" id="rml:FF011L_49600"/>
<dbReference type="AlphaFoldDB" id="A0A517MMQ0"/>
<gene>
    <name evidence="6" type="primary">ravA_5</name>
    <name evidence="6" type="ORF">FF011L_49600</name>
</gene>
<comment type="similarity">
    <text evidence="3">Belongs to the MoxR family.</text>
</comment>
<dbReference type="EMBL" id="CP036262">
    <property type="protein sequence ID" value="QDS96152.1"/>
    <property type="molecule type" value="Genomic_DNA"/>
</dbReference>